<keyword evidence="5" id="KW-0378">Hydrolase</keyword>
<keyword evidence="11" id="KW-1185">Reference proteome</keyword>
<feature type="transmembrane region" description="Helical" evidence="8">
    <location>
        <begin position="158"/>
        <end position="184"/>
    </location>
</feature>
<keyword evidence="4 8" id="KW-0812">Transmembrane</keyword>
<dbReference type="GO" id="GO:0004175">
    <property type="term" value="F:endopeptidase activity"/>
    <property type="evidence" value="ECO:0007669"/>
    <property type="project" value="UniProtKB-ARBA"/>
</dbReference>
<dbReference type="GO" id="GO:0080120">
    <property type="term" value="P:CAAX-box protein maturation"/>
    <property type="evidence" value="ECO:0007669"/>
    <property type="project" value="UniProtKB-ARBA"/>
</dbReference>
<accession>Q0FS44</accession>
<dbReference type="NCBIfam" id="TIGR03008">
    <property type="entry name" value="pepcterm_CAAX"/>
    <property type="match status" value="1"/>
</dbReference>
<dbReference type="Pfam" id="PF02517">
    <property type="entry name" value="Rce1-like"/>
    <property type="match status" value="1"/>
</dbReference>
<feature type="transmembrane region" description="Helical" evidence="8">
    <location>
        <begin position="33"/>
        <end position="54"/>
    </location>
</feature>
<feature type="transmembrane region" description="Helical" evidence="8">
    <location>
        <begin position="435"/>
        <end position="455"/>
    </location>
</feature>
<organism evidence="10 11">
    <name type="scientific">Salipiger bermudensis (strain DSM 26914 / JCM 13377 / KCTC 12554 / HTCC2601)</name>
    <name type="common">Pelagibaca bermudensis</name>
    <dbReference type="NCBI Taxonomy" id="314265"/>
    <lineage>
        <taxon>Bacteria</taxon>
        <taxon>Pseudomonadati</taxon>
        <taxon>Pseudomonadota</taxon>
        <taxon>Alphaproteobacteria</taxon>
        <taxon>Rhodobacterales</taxon>
        <taxon>Roseobacteraceae</taxon>
        <taxon>Salipiger</taxon>
    </lineage>
</organism>
<proteinExistence type="predicted"/>
<comment type="caution">
    <text evidence="10">The sequence shown here is derived from an EMBL/GenBank/DDBJ whole genome shotgun (WGS) entry which is preliminary data.</text>
</comment>
<dbReference type="HOGENOM" id="CLU_037120_0_0_5"/>
<evidence type="ECO:0000256" key="7">
    <source>
        <dbReference type="ARBA" id="ARBA00023136"/>
    </source>
</evidence>
<dbReference type="eggNOG" id="COG1266">
    <property type="taxonomic scope" value="Bacteria"/>
</dbReference>
<feature type="transmembrane region" description="Helical" evidence="8">
    <location>
        <begin position="232"/>
        <end position="253"/>
    </location>
</feature>
<evidence type="ECO:0000256" key="4">
    <source>
        <dbReference type="ARBA" id="ARBA00022692"/>
    </source>
</evidence>
<evidence type="ECO:0000256" key="6">
    <source>
        <dbReference type="ARBA" id="ARBA00022989"/>
    </source>
</evidence>
<evidence type="ECO:0000256" key="2">
    <source>
        <dbReference type="ARBA" id="ARBA00022475"/>
    </source>
</evidence>
<evidence type="ECO:0000313" key="11">
    <source>
        <dbReference type="Proteomes" id="UP000006230"/>
    </source>
</evidence>
<keyword evidence="2" id="KW-1003">Cell membrane</keyword>
<feature type="transmembrane region" description="Helical" evidence="8">
    <location>
        <begin position="101"/>
        <end position="122"/>
    </location>
</feature>
<evidence type="ECO:0000256" key="8">
    <source>
        <dbReference type="SAM" id="Phobius"/>
    </source>
</evidence>
<dbReference type="GO" id="GO:0005886">
    <property type="term" value="C:plasma membrane"/>
    <property type="evidence" value="ECO:0007669"/>
    <property type="project" value="UniProtKB-SubCell"/>
</dbReference>
<evidence type="ECO:0000313" key="10">
    <source>
        <dbReference type="EMBL" id="EAU46915.1"/>
    </source>
</evidence>
<evidence type="ECO:0000256" key="5">
    <source>
        <dbReference type="ARBA" id="ARBA00022801"/>
    </source>
</evidence>
<feature type="transmembrane region" description="Helical" evidence="8">
    <location>
        <begin position="302"/>
        <end position="320"/>
    </location>
</feature>
<keyword evidence="6 8" id="KW-1133">Transmembrane helix</keyword>
<feature type="transmembrane region" description="Helical" evidence="8">
    <location>
        <begin position="332"/>
        <end position="357"/>
    </location>
</feature>
<keyword evidence="3" id="KW-0645">Protease</keyword>
<comment type="subcellular location">
    <subcellularLocation>
        <location evidence="1">Cell membrane</location>
        <topology evidence="1">Multi-pass membrane protein</topology>
    </subcellularLocation>
</comment>
<keyword evidence="7 8" id="KW-0472">Membrane</keyword>
<reference evidence="10 11" key="1">
    <citation type="journal article" date="2010" name="J. Bacteriol.">
        <title>Genome sequences of Pelagibaca bermudensis HTCC2601T and Maritimibacter alkaliphilus HTCC2654T, the type strains of two marine Roseobacter genera.</title>
        <authorList>
            <person name="Thrash J.C."/>
            <person name="Cho J.C."/>
            <person name="Ferriera S."/>
            <person name="Johnson J."/>
            <person name="Vergin K.L."/>
            <person name="Giovannoni S.J."/>
        </authorList>
    </citation>
    <scope>NUCLEOTIDE SEQUENCE [LARGE SCALE GENOMIC DNA]</scope>
    <source>
        <strain evidence="11">DSM 26914 / JCM 13377 / KCTC 12554 / HTCC2601</strain>
    </source>
</reference>
<dbReference type="InterPro" id="IPR026420">
    <property type="entry name" value="Exo_VPEID"/>
</dbReference>
<dbReference type="GO" id="GO:0006508">
    <property type="term" value="P:proteolysis"/>
    <property type="evidence" value="ECO:0007669"/>
    <property type="project" value="UniProtKB-KW"/>
</dbReference>
<dbReference type="InterPro" id="IPR003675">
    <property type="entry name" value="Rce1/LyrA-like_dom"/>
</dbReference>
<protein>
    <submittedName>
        <fullName evidence="10">Abortive infection protein</fullName>
    </submittedName>
</protein>
<dbReference type="InterPro" id="IPR014346">
    <property type="entry name" value="Prenyl_protease-related"/>
</dbReference>
<dbReference type="Pfam" id="PF09721">
    <property type="entry name" value="Exosortase_EpsH"/>
    <property type="match status" value="1"/>
</dbReference>
<name>Q0FS44_SALBH</name>
<evidence type="ECO:0000256" key="3">
    <source>
        <dbReference type="ARBA" id="ARBA00022670"/>
    </source>
</evidence>
<dbReference type="InterPro" id="IPR026392">
    <property type="entry name" value="Exo/Archaeosortase_dom"/>
</dbReference>
<dbReference type="STRING" id="314265.R2601_17314"/>
<feature type="transmembrane region" description="Helical" evidence="8">
    <location>
        <begin position="196"/>
        <end position="220"/>
    </location>
</feature>
<feature type="transmembrane region" description="Helical" evidence="8">
    <location>
        <begin position="66"/>
        <end position="89"/>
    </location>
</feature>
<feature type="domain" description="CAAX prenyl protease 2/Lysostaphin resistance protein A-like" evidence="9">
    <location>
        <begin position="383"/>
        <end position="476"/>
    </location>
</feature>
<dbReference type="AlphaFoldDB" id="Q0FS44"/>
<sequence>MIAALGAFAVLWDGSIADRMRAALAGTRPVTGGSLSVHFASYAAFAGLTILILARPDVAADLGWPLLVLWLGVAVSVPTSLVIAVLGASTKAVLRAAGPHVALAAVLGTATGVAAVQILPYWRALSDPTLRLVTAMLEAAGFTVLVEPALPGIQLGDFGAHIGATCSGIEGMAMITVLLAGYLYRFREEHRFPQALLVFPAAIAISFVANAARIAILLWVGDRIDPQLAKGAFHSMAGWVFFCGISLGIIATLRRLPWMTRHLPVAPSLRDDSLEVTAYLLPFLVWLALSLVSAAFGHLGELAYGLRVAAVGAVLVLYRAPLADAIGRLGRVPAPITLAAAAPWLCGTAVFLFWLALAPVAEPAEAAAPATLTALPPVLLALWIALRVIGSVIIVPIIEELAFRGYLQRRLISADWLAVAQDRLTPFAVLGSATAFGMLHGAWLAGILSGILFSLMTRLRGRLIDAIIAHAVANALIAIWVIGFGRWDLW</sequence>
<evidence type="ECO:0000256" key="1">
    <source>
        <dbReference type="ARBA" id="ARBA00004651"/>
    </source>
</evidence>
<dbReference type="EMBL" id="AATQ01000010">
    <property type="protein sequence ID" value="EAU46915.1"/>
    <property type="molecule type" value="Genomic_DNA"/>
</dbReference>
<feature type="transmembrane region" description="Helical" evidence="8">
    <location>
        <begin position="274"/>
        <end position="296"/>
    </location>
</feature>
<gene>
    <name evidence="10" type="ORF">R2601_17314</name>
</gene>
<feature type="transmembrane region" description="Helical" evidence="8">
    <location>
        <begin position="467"/>
        <end position="487"/>
    </location>
</feature>
<dbReference type="NCBIfam" id="TIGR04178">
    <property type="entry name" value="exo_archaeo"/>
    <property type="match status" value="1"/>
</dbReference>
<dbReference type="InterPro" id="IPR019127">
    <property type="entry name" value="Exosortase"/>
</dbReference>
<dbReference type="NCBIfam" id="TIGR04162">
    <property type="entry name" value="exo_VPEID"/>
    <property type="match status" value="1"/>
</dbReference>
<feature type="transmembrane region" description="Helical" evidence="8">
    <location>
        <begin position="377"/>
        <end position="398"/>
    </location>
</feature>
<dbReference type="Proteomes" id="UP000006230">
    <property type="component" value="Unassembled WGS sequence"/>
</dbReference>
<evidence type="ECO:0000259" key="9">
    <source>
        <dbReference type="Pfam" id="PF02517"/>
    </source>
</evidence>